<evidence type="ECO:0000313" key="2">
    <source>
        <dbReference type="EMBL" id="VZO37433.1"/>
    </source>
</evidence>
<keyword evidence="3" id="KW-1185">Reference proteome</keyword>
<protein>
    <submittedName>
        <fullName evidence="2">Lysophospholipase L2</fullName>
    </submittedName>
</protein>
<comment type="caution">
    <text evidence="2">The sequence shown here is derived from an EMBL/GenBank/DDBJ whole genome shotgun (WGS) entry which is preliminary data.</text>
</comment>
<dbReference type="Pfam" id="PF12146">
    <property type="entry name" value="Hydrolase_4"/>
    <property type="match status" value="1"/>
</dbReference>
<dbReference type="InterPro" id="IPR022742">
    <property type="entry name" value="Hydrolase_4"/>
</dbReference>
<evidence type="ECO:0000259" key="1">
    <source>
        <dbReference type="Pfam" id="PF12146"/>
    </source>
</evidence>
<gene>
    <name evidence="2" type="ORF">HALOF300_02505</name>
</gene>
<name>A0A7M4DK43_9MICO</name>
<proteinExistence type="predicted"/>
<evidence type="ECO:0000313" key="3">
    <source>
        <dbReference type="Proteomes" id="UP000419743"/>
    </source>
</evidence>
<accession>A0A7M4DK43</accession>
<dbReference type="Gene3D" id="3.40.50.1820">
    <property type="entry name" value="alpha/beta hydrolase"/>
    <property type="match status" value="1"/>
</dbReference>
<dbReference type="PANTHER" id="PTHR42886:SF29">
    <property type="entry name" value="PUMMELIG, ISOFORM A"/>
    <property type="match status" value="1"/>
</dbReference>
<dbReference type="AlphaFoldDB" id="A0A7M4DK43"/>
<dbReference type="Proteomes" id="UP000419743">
    <property type="component" value="Unassembled WGS sequence"/>
</dbReference>
<dbReference type="EMBL" id="CACRYJ010000034">
    <property type="protein sequence ID" value="VZO37433.1"/>
    <property type="molecule type" value="Genomic_DNA"/>
</dbReference>
<organism evidence="2 3">
    <name type="scientific">Occultella aeris</name>
    <dbReference type="NCBI Taxonomy" id="2761496"/>
    <lineage>
        <taxon>Bacteria</taxon>
        <taxon>Bacillati</taxon>
        <taxon>Actinomycetota</taxon>
        <taxon>Actinomycetes</taxon>
        <taxon>Micrococcales</taxon>
        <taxon>Ruaniaceae</taxon>
        <taxon>Occultella</taxon>
    </lineage>
</organism>
<dbReference type="InterPro" id="IPR029058">
    <property type="entry name" value="AB_hydrolase_fold"/>
</dbReference>
<feature type="domain" description="Serine aminopeptidase S33" evidence="1">
    <location>
        <begin position="54"/>
        <end position="193"/>
    </location>
</feature>
<reference evidence="2 3" key="1">
    <citation type="submission" date="2019-11" db="EMBL/GenBank/DDBJ databases">
        <authorList>
            <person name="Criscuolo A."/>
        </authorList>
    </citation>
    <scope>NUCLEOTIDE SEQUENCE [LARGE SCALE GENOMIC DNA]</scope>
    <source>
        <strain evidence="2">CIP111667</strain>
    </source>
</reference>
<sequence>MRDDVSVTSLDAPVPDVLGGEFTARTITLAPDGQASGPPVATLVRLGRERTRDVAVMYLHGFTDYFFQADHAAAWAEHGYDFFALDLRDYGRSIRPGRQPGWVEDLRSYDEELDAALAAIRAEGYRTVMLLGHSTGGLIATLYASDHPGSVDALVLNSPWFDLNENWFYRVIATRVVDLVGPRVPHLKVGSLDQAYGRHLHVSTGGPYDYDLAWKPVEGFEAHAGWLRAIRRGHARIAHGLDVDAPVLMCTSARSGSANRPSQDDLDGADCVLDVEHMHGRIGRVGPDVTAVRITGGWHDLALSGPAARAEYERTVFDWLAARLRTGANAR</sequence>
<dbReference type="SUPFAM" id="SSF53474">
    <property type="entry name" value="alpha/beta-Hydrolases"/>
    <property type="match status" value="1"/>
</dbReference>
<dbReference type="PANTHER" id="PTHR42886">
    <property type="entry name" value="RE40534P-RELATED"/>
    <property type="match status" value="1"/>
</dbReference>